<organism evidence="4 5">
    <name type="scientific">Cordyceps javanica</name>
    <dbReference type="NCBI Taxonomy" id="43265"/>
    <lineage>
        <taxon>Eukaryota</taxon>
        <taxon>Fungi</taxon>
        <taxon>Dikarya</taxon>
        <taxon>Ascomycota</taxon>
        <taxon>Pezizomycotina</taxon>
        <taxon>Sordariomycetes</taxon>
        <taxon>Hypocreomycetidae</taxon>
        <taxon>Hypocreales</taxon>
        <taxon>Cordycipitaceae</taxon>
        <taxon>Cordyceps</taxon>
    </lineage>
</organism>
<feature type="transmembrane region" description="Helical" evidence="2">
    <location>
        <begin position="70"/>
        <end position="94"/>
    </location>
</feature>
<dbReference type="AlphaFoldDB" id="A0A545VFJ1"/>
<feature type="transmembrane region" description="Helical" evidence="2">
    <location>
        <begin position="156"/>
        <end position="177"/>
    </location>
</feature>
<evidence type="ECO:0000256" key="1">
    <source>
        <dbReference type="SAM" id="MobiDB-lite"/>
    </source>
</evidence>
<dbReference type="EMBL" id="SPUK01000001">
    <property type="protein sequence ID" value="TQW00380.1"/>
    <property type="molecule type" value="Genomic_DNA"/>
</dbReference>
<name>A0A545VFJ1_9HYPO</name>
<dbReference type="STRING" id="43265.A0A545VFJ1"/>
<dbReference type="Pfam" id="PF24800">
    <property type="entry name" value="DUF7702"/>
    <property type="match status" value="1"/>
</dbReference>
<evidence type="ECO:0000313" key="5">
    <source>
        <dbReference type="Proteomes" id="UP000315783"/>
    </source>
</evidence>
<feature type="transmembrane region" description="Helical" evidence="2">
    <location>
        <begin position="12"/>
        <end position="31"/>
    </location>
</feature>
<dbReference type="OrthoDB" id="2560628at2759"/>
<evidence type="ECO:0000256" key="2">
    <source>
        <dbReference type="SAM" id="Phobius"/>
    </source>
</evidence>
<keyword evidence="2" id="KW-0472">Membrane</keyword>
<feature type="transmembrane region" description="Helical" evidence="2">
    <location>
        <begin position="189"/>
        <end position="213"/>
    </location>
</feature>
<accession>A0A545VFJ1</accession>
<feature type="transmembrane region" description="Helical" evidence="2">
    <location>
        <begin position="219"/>
        <end position="244"/>
    </location>
</feature>
<evidence type="ECO:0000313" key="4">
    <source>
        <dbReference type="EMBL" id="TQW00380.1"/>
    </source>
</evidence>
<evidence type="ECO:0000259" key="3">
    <source>
        <dbReference type="Pfam" id="PF24800"/>
    </source>
</evidence>
<feature type="compositionally biased region" description="Basic residues" evidence="1">
    <location>
        <begin position="294"/>
        <end position="310"/>
    </location>
</feature>
<feature type="domain" description="DUF7702" evidence="3">
    <location>
        <begin position="6"/>
        <end position="246"/>
    </location>
</feature>
<gene>
    <name evidence="4" type="ORF">IF1G_00311</name>
</gene>
<keyword evidence="2" id="KW-0812">Transmembrane</keyword>
<reference evidence="4 5" key="1">
    <citation type="journal article" date="2019" name="Appl. Microbiol. Biotechnol.">
        <title>Genome sequence of Isaria javanica and comparative genome analysis insights into family S53 peptidase evolution in fungal entomopathogens.</title>
        <authorList>
            <person name="Lin R."/>
            <person name="Zhang X."/>
            <person name="Xin B."/>
            <person name="Zou M."/>
            <person name="Gao Y."/>
            <person name="Qin F."/>
            <person name="Hu Q."/>
            <person name="Xie B."/>
            <person name="Cheng X."/>
        </authorList>
    </citation>
    <scope>NUCLEOTIDE SEQUENCE [LARGE SCALE GENOMIC DNA]</scope>
    <source>
        <strain evidence="4 5">IJ1G</strain>
    </source>
</reference>
<keyword evidence="2" id="KW-1133">Transmembrane helix</keyword>
<feature type="transmembrane region" description="Helical" evidence="2">
    <location>
        <begin position="115"/>
        <end position="136"/>
    </location>
</feature>
<feature type="transmembrane region" description="Helical" evidence="2">
    <location>
        <begin position="43"/>
        <end position="64"/>
    </location>
</feature>
<proteinExistence type="predicted"/>
<dbReference type="InterPro" id="IPR056119">
    <property type="entry name" value="DUF7702"/>
</dbReference>
<keyword evidence="5" id="KW-1185">Reference proteome</keyword>
<feature type="region of interest" description="Disordered" evidence="1">
    <location>
        <begin position="268"/>
        <end position="310"/>
    </location>
</feature>
<sequence length="310" mass="33740">MKRSFDAYDGLAVAQILLYALFLAGAVVLCLRHGFRKSAGWRYLVVLGLVRLIGSALRLATLSAPANQGLYVGWLVLSGLGLGPLILTLLGLLSRTFESMRRNGHDVVKPLFHRAIQVLMLVAMILLIVGGFNATFTVSASGGGAPQISYASVSRVGNGLMIAVYVLLCLETLLAAVNQGYVAQGEHRILFDVVACLPFVLVRLVYSVLLVFAHVRSTAWLMLAMEVVMEAVVVLICEVLGFLLEARAAPPDESKPLDAEARLMPAYGGGGSLSPPPLQDGYQMAQYPAQSAPRKTRRERRHDRRQRRWA</sequence>
<dbReference type="PANTHER" id="PTHR42109">
    <property type="entry name" value="UNPLACED GENOMIC SCAFFOLD UM_SCAF_CONTIG_1.265, WHOLE GENOME SHOTGUN SEQUENCE"/>
    <property type="match status" value="1"/>
</dbReference>
<protein>
    <recommendedName>
        <fullName evidence="3">DUF7702 domain-containing protein</fullName>
    </recommendedName>
</protein>
<dbReference type="Proteomes" id="UP000315783">
    <property type="component" value="Unassembled WGS sequence"/>
</dbReference>
<dbReference type="PANTHER" id="PTHR42109:SF2">
    <property type="entry name" value="INTEGRAL MEMBRANE PROTEIN"/>
    <property type="match status" value="1"/>
</dbReference>
<comment type="caution">
    <text evidence="4">The sequence shown here is derived from an EMBL/GenBank/DDBJ whole genome shotgun (WGS) entry which is preliminary data.</text>
</comment>